<proteinExistence type="predicted"/>
<dbReference type="RefSeq" id="WP_340339613.1">
    <property type="nucleotide sequence ID" value="NZ_JBBKZS010000031.1"/>
</dbReference>
<evidence type="ECO:0000313" key="3">
    <source>
        <dbReference type="Proteomes" id="UP001367030"/>
    </source>
</evidence>
<accession>A0ABU8XI68</accession>
<dbReference type="InterPro" id="IPR050678">
    <property type="entry name" value="DNA_Partitioning_ATPase"/>
</dbReference>
<dbReference type="PIRSF" id="PIRSF009320">
    <property type="entry name" value="Nuc_binding_HP_1000"/>
    <property type="match status" value="1"/>
</dbReference>
<evidence type="ECO:0000313" key="2">
    <source>
        <dbReference type="EMBL" id="MEJ8859578.1"/>
    </source>
</evidence>
<dbReference type="Proteomes" id="UP001367030">
    <property type="component" value="Unassembled WGS sequence"/>
</dbReference>
<protein>
    <submittedName>
        <fullName evidence="2">ParA family protein</fullName>
    </submittedName>
</protein>
<dbReference type="Gene3D" id="3.40.50.300">
    <property type="entry name" value="P-loop containing nucleotide triphosphate hydrolases"/>
    <property type="match status" value="1"/>
</dbReference>
<organism evidence="2 3">
    <name type="scientific">Variovorax robiniae</name>
    <dbReference type="NCBI Taxonomy" id="1836199"/>
    <lineage>
        <taxon>Bacteria</taxon>
        <taxon>Pseudomonadati</taxon>
        <taxon>Pseudomonadota</taxon>
        <taxon>Betaproteobacteria</taxon>
        <taxon>Burkholderiales</taxon>
        <taxon>Comamonadaceae</taxon>
        <taxon>Variovorax</taxon>
    </lineage>
</organism>
<name>A0ABU8XI68_9BURK</name>
<gene>
    <name evidence="2" type="ORF">WKW79_33805</name>
</gene>
<dbReference type="Pfam" id="PF13614">
    <property type="entry name" value="AAA_31"/>
    <property type="match status" value="1"/>
</dbReference>
<dbReference type="PANTHER" id="PTHR13696">
    <property type="entry name" value="P-LOOP CONTAINING NUCLEOSIDE TRIPHOSPHATE HYDROLASE"/>
    <property type="match status" value="1"/>
</dbReference>
<dbReference type="PANTHER" id="PTHR13696:SF99">
    <property type="entry name" value="COBYRINIC ACID AC-DIAMIDE SYNTHASE"/>
    <property type="match status" value="1"/>
</dbReference>
<comment type="caution">
    <text evidence="2">The sequence shown here is derived from an EMBL/GenBank/DDBJ whole genome shotgun (WGS) entry which is preliminary data.</text>
</comment>
<dbReference type="InterPro" id="IPR027417">
    <property type="entry name" value="P-loop_NTPase"/>
</dbReference>
<dbReference type="SUPFAM" id="SSF52540">
    <property type="entry name" value="P-loop containing nucleoside triphosphate hydrolases"/>
    <property type="match status" value="1"/>
</dbReference>
<keyword evidence="3" id="KW-1185">Reference proteome</keyword>
<sequence length="261" mass="27859">MSVVVISNQKGGVGKSTLAVLFAQWLAAKHAAAVCVVDLDSQCNCSKSLARFGGVQEAAALFATDALAVAAPAPGSITLLKGSKRLADVELARADMIVPAFRQQLAALSGTYDFVVIDTPPALGLRMSAALIAADVVMCPIELEEYSIDGVTDMLKTVFGVQKRYNPRLRLAGVVANRFNPHSLRQKAALRDLMGSYGEFVLPAKISTRSAIPEALAAGVPVWQLTKTSAREASEEVFEVFRLLMQRMHSEAAQAVEEIVT</sequence>
<dbReference type="EMBL" id="JBBKZS010000031">
    <property type="protein sequence ID" value="MEJ8859578.1"/>
    <property type="molecule type" value="Genomic_DNA"/>
</dbReference>
<reference evidence="2 3" key="1">
    <citation type="submission" date="2024-03" db="EMBL/GenBank/DDBJ databases">
        <title>Novel species of the genus Variovorax.</title>
        <authorList>
            <person name="Liu Q."/>
            <person name="Xin Y.-H."/>
        </authorList>
    </citation>
    <scope>NUCLEOTIDE SEQUENCE [LARGE SCALE GENOMIC DNA]</scope>
    <source>
        <strain evidence="2 3">KACC 18901</strain>
    </source>
</reference>
<dbReference type="CDD" id="cd02042">
    <property type="entry name" value="ParAB_family"/>
    <property type="match status" value="1"/>
</dbReference>
<evidence type="ECO:0000259" key="1">
    <source>
        <dbReference type="Pfam" id="PF13614"/>
    </source>
</evidence>
<dbReference type="InterPro" id="IPR025669">
    <property type="entry name" value="AAA_dom"/>
</dbReference>
<feature type="domain" description="AAA" evidence="1">
    <location>
        <begin position="1"/>
        <end position="170"/>
    </location>
</feature>